<dbReference type="EMBL" id="AFMF02000033">
    <property type="protein sequence ID" value="EMM95020.1"/>
    <property type="molecule type" value="Genomic_DNA"/>
</dbReference>
<proteinExistence type="predicted"/>
<reference evidence="2 3" key="1">
    <citation type="submission" date="2013-01" db="EMBL/GenBank/DDBJ databases">
        <authorList>
            <person name="Harkins D.M."/>
            <person name="Durkin A.S."/>
            <person name="Brinkac L.M."/>
            <person name="Haft D.H."/>
            <person name="Selengut J.D."/>
            <person name="Sanka R."/>
            <person name="DePew J."/>
            <person name="Purushe J."/>
            <person name="Tulsiani S.M."/>
            <person name="Graham G.C."/>
            <person name="Burns M.-A."/>
            <person name="Dohnt M.F."/>
            <person name="Smythe L.D."/>
            <person name="McKay D.B."/>
            <person name="Craig S.B."/>
            <person name="Vinetz J.M."/>
            <person name="Sutton G.G."/>
            <person name="Nierman W.C."/>
            <person name="Fouts D.E."/>
        </authorList>
    </citation>
    <scope>NUCLEOTIDE SEQUENCE [LARGE SCALE GENOMIC DNA]</scope>
    <source>
        <strain evidence="2 3">LT2156</strain>
    </source>
</reference>
<dbReference type="Proteomes" id="UP000012089">
    <property type="component" value="Unassembled WGS sequence"/>
</dbReference>
<sequence>MLVQPLQSISQTNWEENKLEPWLINCDQIRTCVLSQHSQSEDEHVRTHHPESSTFTNSLDD</sequence>
<gene>
    <name evidence="2" type="ORF">LEP1GSC158_2105</name>
</gene>
<protein>
    <submittedName>
        <fullName evidence="2">Uncharacterized protein</fullName>
    </submittedName>
</protein>
<feature type="compositionally biased region" description="Polar residues" evidence="1">
    <location>
        <begin position="52"/>
        <end position="61"/>
    </location>
</feature>
<accession>M6HD79</accession>
<dbReference type="AlphaFoldDB" id="M6HD79"/>
<evidence type="ECO:0000256" key="1">
    <source>
        <dbReference type="SAM" id="MobiDB-lite"/>
    </source>
</evidence>
<name>M6HD79_LEPIR</name>
<feature type="region of interest" description="Disordered" evidence="1">
    <location>
        <begin position="37"/>
        <end position="61"/>
    </location>
</feature>
<comment type="caution">
    <text evidence="2">The sequence shown here is derived from an EMBL/GenBank/DDBJ whole genome shotgun (WGS) entry which is preliminary data.</text>
</comment>
<organism evidence="2 3">
    <name type="scientific">Leptospira interrogans serovar Zanoni str. LT2156</name>
    <dbReference type="NCBI Taxonomy" id="1001601"/>
    <lineage>
        <taxon>Bacteria</taxon>
        <taxon>Pseudomonadati</taxon>
        <taxon>Spirochaetota</taxon>
        <taxon>Spirochaetia</taxon>
        <taxon>Leptospirales</taxon>
        <taxon>Leptospiraceae</taxon>
        <taxon>Leptospira</taxon>
    </lineage>
</organism>
<evidence type="ECO:0000313" key="2">
    <source>
        <dbReference type="EMBL" id="EMM95020.1"/>
    </source>
</evidence>
<evidence type="ECO:0000313" key="3">
    <source>
        <dbReference type="Proteomes" id="UP000012089"/>
    </source>
</evidence>
<feature type="compositionally biased region" description="Basic and acidic residues" evidence="1">
    <location>
        <begin position="39"/>
        <end position="51"/>
    </location>
</feature>